<evidence type="ECO:0000313" key="4">
    <source>
        <dbReference type="Proteomes" id="UP000803884"/>
    </source>
</evidence>
<keyword evidence="2" id="KW-1133">Transmembrane helix</keyword>
<keyword evidence="2" id="KW-0472">Membrane</keyword>
<dbReference type="Proteomes" id="UP000803884">
    <property type="component" value="Unassembled WGS sequence"/>
</dbReference>
<gene>
    <name evidence="3" type="ORF">WHR41_00197</name>
</gene>
<protein>
    <submittedName>
        <fullName evidence="3">Uncharacterized protein</fullName>
    </submittedName>
</protein>
<dbReference type="RefSeq" id="XP_069233952.1">
    <property type="nucleotide sequence ID" value="XM_069368803.1"/>
</dbReference>
<feature type="transmembrane region" description="Helical" evidence="2">
    <location>
        <begin position="363"/>
        <end position="387"/>
    </location>
</feature>
<dbReference type="InterPro" id="IPR026749">
    <property type="entry name" value="Tmem135"/>
</dbReference>
<dbReference type="GeneID" id="96001641"/>
<feature type="transmembrane region" description="Helical" evidence="2">
    <location>
        <begin position="440"/>
        <end position="457"/>
    </location>
</feature>
<accession>A0AB34L0U9</accession>
<reference evidence="3 4" key="1">
    <citation type="journal article" date="2020" name="Microbiol. Resour. Announc.">
        <title>Draft Genome Sequence of a Cladosporium Species Isolated from the Mesophotic Ascidian Didemnum maculosum.</title>
        <authorList>
            <person name="Gioti A."/>
            <person name="Siaperas R."/>
            <person name="Nikolaivits E."/>
            <person name="Le Goff G."/>
            <person name="Ouazzani J."/>
            <person name="Kotoulas G."/>
            <person name="Topakas E."/>
        </authorList>
    </citation>
    <scope>NUCLEOTIDE SEQUENCE [LARGE SCALE GENOMIC DNA]</scope>
    <source>
        <strain evidence="3 4">TM138-S3</strain>
    </source>
</reference>
<organism evidence="3 4">
    <name type="scientific">Cladosporium halotolerans</name>
    <dbReference type="NCBI Taxonomy" id="1052096"/>
    <lineage>
        <taxon>Eukaryota</taxon>
        <taxon>Fungi</taxon>
        <taxon>Dikarya</taxon>
        <taxon>Ascomycota</taxon>
        <taxon>Pezizomycotina</taxon>
        <taxon>Dothideomycetes</taxon>
        <taxon>Dothideomycetidae</taxon>
        <taxon>Cladosporiales</taxon>
        <taxon>Cladosporiaceae</taxon>
        <taxon>Cladosporium</taxon>
    </lineage>
</organism>
<keyword evidence="2" id="KW-0812">Transmembrane</keyword>
<feature type="region of interest" description="Disordered" evidence="1">
    <location>
        <begin position="1"/>
        <end position="27"/>
    </location>
</feature>
<name>A0AB34L0U9_9PEZI</name>
<comment type="caution">
    <text evidence="3">The sequence shown here is derived from an EMBL/GenBank/DDBJ whole genome shotgun (WGS) entry which is preliminary data.</text>
</comment>
<proteinExistence type="predicted"/>
<dbReference type="PANTHER" id="PTHR12459">
    <property type="entry name" value="TRANSMEMBRANE PROTEIN 135-RELATED"/>
    <property type="match status" value="1"/>
</dbReference>
<feature type="transmembrane region" description="Helical" evidence="2">
    <location>
        <begin position="408"/>
        <end position="428"/>
    </location>
</feature>
<keyword evidence="4" id="KW-1185">Reference proteome</keyword>
<dbReference type="AlphaFoldDB" id="A0AB34L0U9"/>
<sequence length="561" mass="62521">MGPPRPASDDSRSSSGSTGASKRPIDPITRTALRYTISPREYELLHQYLISRAPERVQKRTPNPPRYERIIKSASETGDYNVASFRAALRVFVAAYTGLKGWEVISRHIANRRGGTQSKSKAVVYGHPNGRIALSLSTILLFHRLLTRFFRRLRASLLEGSAEPWRNRNPTLARLLTSKYTPAVGSSLAGLCLGVSPADQLRITVAIYTFSRSLEFGYNALSESGYIWPNGKPSWFGSWLIMPFACGQLLHAFVLDRDCFPESYGRFILRQSPEYIQTRPADYPPNKPWPATFDIVDALAGLSKLKWPAFISPILFPGKKETLPPTLTKVGPLTASAHPLLTHTSCAVLHPKDPSCSRTYLKYFLRSFPSVARFFTLIYGAFAMLVYKSLLKDPMPFLNRLAARILRMSVFITGAIGTSWGSICLFNNYLPRAMLPTQRWFLGGFLGGLWAYVARNGERGNFLYSLRLSIDSLWKVGRKRGWWKGVKDGDVLVFVASLALLNVVYEGRPSAVKGSAVRKAVGVMRGDGWVDRAEAKHEAVKAEAAAETTKMSQATDEKEEL</sequence>
<feature type="region of interest" description="Disordered" evidence="1">
    <location>
        <begin position="541"/>
        <end position="561"/>
    </location>
</feature>
<dbReference type="PANTHER" id="PTHR12459:SF19">
    <property type="entry name" value="TRANSMEMBRANE PROTEIN 135 N-TERMINAL DOMAIN-CONTAINING PROTEIN"/>
    <property type="match status" value="1"/>
</dbReference>
<evidence type="ECO:0000256" key="2">
    <source>
        <dbReference type="SAM" id="Phobius"/>
    </source>
</evidence>
<evidence type="ECO:0000256" key="1">
    <source>
        <dbReference type="SAM" id="MobiDB-lite"/>
    </source>
</evidence>
<dbReference type="EMBL" id="JAAQHG020000001">
    <property type="protein sequence ID" value="KAL1590847.1"/>
    <property type="molecule type" value="Genomic_DNA"/>
</dbReference>
<evidence type="ECO:0000313" key="3">
    <source>
        <dbReference type="EMBL" id="KAL1590847.1"/>
    </source>
</evidence>